<proteinExistence type="inferred from homology"/>
<dbReference type="GO" id="GO:0016491">
    <property type="term" value="F:oxidoreductase activity"/>
    <property type="evidence" value="ECO:0007669"/>
    <property type="project" value="UniProtKB-KW"/>
</dbReference>
<reference evidence="4 5" key="1">
    <citation type="submission" date="2023-06" db="EMBL/GenBank/DDBJ databases">
        <authorList>
            <person name="Oyuntsetseg B."/>
            <person name="Kim S.B."/>
        </authorList>
    </citation>
    <scope>NUCLEOTIDE SEQUENCE [LARGE SCALE GENOMIC DNA]</scope>
    <source>
        <strain evidence="4 5">4-36</strain>
    </source>
</reference>
<dbReference type="SMART" id="SM00822">
    <property type="entry name" value="PKS_KR"/>
    <property type="match status" value="1"/>
</dbReference>
<evidence type="ECO:0000259" key="3">
    <source>
        <dbReference type="SMART" id="SM00822"/>
    </source>
</evidence>
<name>A0A9Y2JZ15_9PSEU</name>
<dbReference type="PROSITE" id="PS00061">
    <property type="entry name" value="ADH_SHORT"/>
    <property type="match status" value="1"/>
</dbReference>
<protein>
    <submittedName>
        <fullName evidence="4">SDR family oxidoreductase</fullName>
    </submittedName>
</protein>
<sequence>MTASDGVRLSVRIEGREDGPTVVLVHGYPDNSSMWAGVVAELRASHRVVTYDVRGSGQSDKPAGRASYRLDQLADDLRAVVDEVKPHGKVHLVAHDWGSIQTWHAVTGDGLRGRIASYTSISGPSLDHAGAWFRAQLTRPTPKRLKNALSQFLHSWYILAFQVPLVPQLLWRTGLLGAQIQRMEPDAAKPDKSDGIHGLELYRANMFTRLSRPVPRTADVPVQVLAPTGDAYVTTPLQTEIARWVPDLRVRPIVGTHWVTRAKPKVVAGAAAELIEYVETGVESRALKKSRVGTGRFEHKLVVVTGAGSGIGRATALAFAAEGADVVITDIDPAAAAETLKLLEEHGIAEYTVDSSDGAAVHRFAEDVRKNHGVPDIVVNNAGIGMSGPFLDTSVEDWERVIDVNLWGVIHGCRAFAPMLAERAEGGQIVNLASAAAYLPSKILTAYATTKSAVLTLSVCLRAELAEHHIGVTAVCPGIVKTNITNTTRFVGVSEEEQRRRQKESSKLYARRGFGPEGVAKDILRAVEKDIAIAPSTPEAKAALVLSRLTPGLLRQAAKLDLTP</sequence>
<dbReference type="CDD" id="cd05233">
    <property type="entry name" value="SDR_c"/>
    <property type="match status" value="1"/>
</dbReference>
<comment type="similarity">
    <text evidence="1">Belongs to the short-chain dehydrogenases/reductases (SDR) family.</text>
</comment>
<feature type="domain" description="Ketoreductase" evidence="3">
    <location>
        <begin position="300"/>
        <end position="468"/>
    </location>
</feature>
<organism evidence="4 5">
    <name type="scientific">Amycolatopsis mongoliensis</name>
    <dbReference type="NCBI Taxonomy" id="715475"/>
    <lineage>
        <taxon>Bacteria</taxon>
        <taxon>Bacillati</taxon>
        <taxon>Actinomycetota</taxon>
        <taxon>Actinomycetes</taxon>
        <taxon>Pseudonocardiales</taxon>
        <taxon>Pseudonocardiaceae</taxon>
        <taxon>Amycolatopsis</taxon>
    </lineage>
</organism>
<evidence type="ECO:0000313" key="5">
    <source>
        <dbReference type="Proteomes" id="UP001239397"/>
    </source>
</evidence>
<accession>A0A9Y2JZ15</accession>
<evidence type="ECO:0000313" key="4">
    <source>
        <dbReference type="EMBL" id="WIY07376.1"/>
    </source>
</evidence>
<dbReference type="Proteomes" id="UP001239397">
    <property type="component" value="Chromosome"/>
</dbReference>
<gene>
    <name evidence="4" type="ORF">QRX60_16430</name>
</gene>
<dbReference type="InterPro" id="IPR029058">
    <property type="entry name" value="AB_hydrolase_fold"/>
</dbReference>
<dbReference type="InterPro" id="IPR057326">
    <property type="entry name" value="KR_dom"/>
</dbReference>
<dbReference type="Gene3D" id="3.40.50.720">
    <property type="entry name" value="NAD(P)-binding Rossmann-like Domain"/>
    <property type="match status" value="1"/>
</dbReference>
<dbReference type="SUPFAM" id="SSF53474">
    <property type="entry name" value="alpha/beta-Hydrolases"/>
    <property type="match status" value="1"/>
</dbReference>
<dbReference type="EMBL" id="CP127295">
    <property type="protein sequence ID" value="WIY07376.1"/>
    <property type="molecule type" value="Genomic_DNA"/>
</dbReference>
<dbReference type="SUPFAM" id="SSF51735">
    <property type="entry name" value="NAD(P)-binding Rossmann-fold domains"/>
    <property type="match status" value="1"/>
</dbReference>
<dbReference type="FunFam" id="3.40.50.720:FF:000084">
    <property type="entry name" value="Short-chain dehydrogenase reductase"/>
    <property type="match status" value="1"/>
</dbReference>
<evidence type="ECO:0000256" key="1">
    <source>
        <dbReference type="ARBA" id="ARBA00006484"/>
    </source>
</evidence>
<dbReference type="KEGG" id="amog:QRX60_16430"/>
<dbReference type="NCBIfam" id="NF004514">
    <property type="entry name" value="PRK05855.1"/>
    <property type="match status" value="1"/>
</dbReference>
<dbReference type="RefSeq" id="WP_286003610.1">
    <property type="nucleotide sequence ID" value="NZ_CP127295.1"/>
</dbReference>
<keyword evidence="5" id="KW-1185">Reference proteome</keyword>
<dbReference type="Gene3D" id="3.40.50.1820">
    <property type="entry name" value="alpha/beta hydrolase"/>
    <property type="match status" value="1"/>
</dbReference>
<dbReference type="PANTHER" id="PTHR43391:SF12">
    <property type="entry name" value="OXIDOREDUCTASE EPHD-RELATED"/>
    <property type="match status" value="1"/>
</dbReference>
<dbReference type="Pfam" id="PF00561">
    <property type="entry name" value="Abhydrolase_1"/>
    <property type="match status" value="1"/>
</dbReference>
<dbReference type="PRINTS" id="PR00080">
    <property type="entry name" value="SDRFAMILY"/>
</dbReference>
<dbReference type="InterPro" id="IPR002347">
    <property type="entry name" value="SDR_fam"/>
</dbReference>
<dbReference type="InterPro" id="IPR000073">
    <property type="entry name" value="AB_hydrolase_1"/>
</dbReference>
<dbReference type="PANTHER" id="PTHR43391">
    <property type="entry name" value="RETINOL DEHYDROGENASE-RELATED"/>
    <property type="match status" value="1"/>
</dbReference>
<keyword evidence="2" id="KW-0560">Oxidoreductase</keyword>
<dbReference type="InterPro" id="IPR036291">
    <property type="entry name" value="NAD(P)-bd_dom_sf"/>
</dbReference>
<dbReference type="InterPro" id="IPR020904">
    <property type="entry name" value="Sc_DH/Rdtase_CS"/>
</dbReference>
<dbReference type="Pfam" id="PF00106">
    <property type="entry name" value="adh_short"/>
    <property type="match status" value="1"/>
</dbReference>
<evidence type="ECO:0000256" key="2">
    <source>
        <dbReference type="ARBA" id="ARBA00023002"/>
    </source>
</evidence>
<dbReference type="PRINTS" id="PR00081">
    <property type="entry name" value="GDHRDH"/>
</dbReference>
<dbReference type="AlphaFoldDB" id="A0A9Y2JZ15"/>